<dbReference type="PANTHER" id="PTHR43649">
    <property type="entry name" value="ARABINOSE-BINDING PROTEIN-RELATED"/>
    <property type="match status" value="1"/>
</dbReference>
<evidence type="ECO:0000313" key="7">
    <source>
        <dbReference type="EMBL" id="GAA4861566.1"/>
    </source>
</evidence>
<evidence type="ECO:0000256" key="1">
    <source>
        <dbReference type="ARBA" id="ARBA00004196"/>
    </source>
</evidence>
<reference evidence="8" key="1">
    <citation type="journal article" date="2019" name="Int. J. Syst. Evol. Microbiol.">
        <title>The Global Catalogue of Microorganisms (GCM) 10K type strain sequencing project: providing services to taxonomists for standard genome sequencing and annotation.</title>
        <authorList>
            <consortium name="The Broad Institute Genomics Platform"/>
            <consortium name="The Broad Institute Genome Sequencing Center for Infectious Disease"/>
            <person name="Wu L."/>
            <person name="Ma J."/>
        </authorList>
    </citation>
    <scope>NUCLEOTIDE SEQUENCE [LARGE SCALE GENOMIC DNA]</scope>
    <source>
        <strain evidence="8">JCM 13006</strain>
    </source>
</reference>
<dbReference type="Gene3D" id="3.40.190.10">
    <property type="entry name" value="Periplasmic binding protein-like II"/>
    <property type="match status" value="2"/>
</dbReference>
<dbReference type="EMBL" id="BAABIS010000001">
    <property type="protein sequence ID" value="GAA4861566.1"/>
    <property type="molecule type" value="Genomic_DNA"/>
</dbReference>
<comment type="subcellular location">
    <subcellularLocation>
        <location evidence="1">Cell envelope</location>
    </subcellularLocation>
</comment>
<keyword evidence="3" id="KW-0813">Transport</keyword>
<organism evidence="7 8">
    <name type="scientific">Kitasatospora terrestris</name>
    <dbReference type="NCBI Taxonomy" id="258051"/>
    <lineage>
        <taxon>Bacteria</taxon>
        <taxon>Bacillati</taxon>
        <taxon>Actinomycetota</taxon>
        <taxon>Actinomycetes</taxon>
        <taxon>Kitasatosporales</taxon>
        <taxon>Streptomycetaceae</taxon>
        <taxon>Kitasatospora</taxon>
    </lineage>
</organism>
<comment type="similarity">
    <text evidence="2">Belongs to the bacterial solute-binding protein 1 family.</text>
</comment>
<dbReference type="PANTHER" id="PTHR43649:SF28">
    <property type="entry name" value="BINDING PROTEIN COMPONENT OF ABC SUGAR TRANSPORTER-RELATED"/>
    <property type="match status" value="1"/>
</dbReference>
<dbReference type="InterPro" id="IPR006311">
    <property type="entry name" value="TAT_signal"/>
</dbReference>
<name>A0ABP9DVW4_9ACTN</name>
<dbReference type="InterPro" id="IPR050490">
    <property type="entry name" value="Bact_solute-bd_prot1"/>
</dbReference>
<protein>
    <recommendedName>
        <fullName evidence="6">Probable sugar-binding periplasmic protein</fullName>
    </recommendedName>
</protein>
<accession>A0ABP9DVW4</accession>
<evidence type="ECO:0000256" key="4">
    <source>
        <dbReference type="ARBA" id="ARBA00022729"/>
    </source>
</evidence>
<gene>
    <name evidence="7" type="ORF">GCM10023235_44620</name>
</gene>
<keyword evidence="4" id="KW-0732">Signal</keyword>
<dbReference type="InterPro" id="IPR006059">
    <property type="entry name" value="SBP"/>
</dbReference>
<dbReference type="Proteomes" id="UP001501752">
    <property type="component" value="Unassembled WGS sequence"/>
</dbReference>
<dbReference type="PROSITE" id="PS51318">
    <property type="entry name" value="TAT"/>
    <property type="match status" value="1"/>
</dbReference>
<evidence type="ECO:0000256" key="2">
    <source>
        <dbReference type="ARBA" id="ARBA00008520"/>
    </source>
</evidence>
<comment type="function">
    <text evidence="5">Part of a binding-protein-dependent transport system for a sugar.</text>
</comment>
<sequence length="418" mass="43485">MPISRRSLLLGGGALATLGVVSRCGRATAARAEAAGPAGLLEVATPWSTGPEANGLLALLADFKGRAPNVTFVPAPAGADPAARMAAGNPPDCFLTRGGAELSAYAAAGRLEPLDALYDREGWAERLPDGLLPRLGAGPVRYAVPVGVRRTNLLWSSSAVLDGAGADPAPRTFPALLDALRKVAATGCHGLALGGPECLEQLLETVLLDALGPEAWTALWQDGRGWSAPRVATALRGLDELLGYSNLAHGGPTPGTWADATRLLGSGQAGYQLTGDWAEGMLREVLGLRAFSGYRWVAAPGTGRVYQCRVDAFALPRGVRHRDAALVWLAECGSSDGQLALNGARGAVPARIDLPATARALFGPYPRWSLEEWGVLPPLDSLAHGGLVGPSRRAGIDAALAEYLEQRDPDRLRTALSG</sequence>
<comment type="caution">
    <text evidence="7">The sequence shown here is derived from an EMBL/GenBank/DDBJ whole genome shotgun (WGS) entry which is preliminary data.</text>
</comment>
<dbReference type="Pfam" id="PF01547">
    <property type="entry name" value="SBP_bac_1"/>
    <property type="match status" value="1"/>
</dbReference>
<evidence type="ECO:0000313" key="8">
    <source>
        <dbReference type="Proteomes" id="UP001501752"/>
    </source>
</evidence>
<evidence type="ECO:0000256" key="3">
    <source>
        <dbReference type="ARBA" id="ARBA00022448"/>
    </source>
</evidence>
<dbReference type="RefSeq" id="WP_345698629.1">
    <property type="nucleotide sequence ID" value="NZ_BAABIS010000001.1"/>
</dbReference>
<dbReference type="SUPFAM" id="SSF53850">
    <property type="entry name" value="Periplasmic binding protein-like II"/>
    <property type="match status" value="1"/>
</dbReference>
<evidence type="ECO:0000256" key="5">
    <source>
        <dbReference type="ARBA" id="ARBA00049629"/>
    </source>
</evidence>
<evidence type="ECO:0000256" key="6">
    <source>
        <dbReference type="ARBA" id="ARBA00049753"/>
    </source>
</evidence>
<keyword evidence="8" id="KW-1185">Reference proteome</keyword>
<proteinExistence type="inferred from homology"/>